<feature type="compositionally biased region" description="Acidic residues" evidence="1">
    <location>
        <begin position="300"/>
        <end position="312"/>
    </location>
</feature>
<dbReference type="EMBL" id="MIGC01000192">
    <property type="protein sequence ID" value="PHJ25618.1"/>
    <property type="molecule type" value="Genomic_DNA"/>
</dbReference>
<accession>A0A2C6LF52</accession>
<feature type="region of interest" description="Disordered" evidence="1">
    <location>
        <begin position="218"/>
        <end position="326"/>
    </location>
</feature>
<name>A0A2C6LF52_9APIC</name>
<feature type="compositionally biased region" description="Basic and acidic residues" evidence="1">
    <location>
        <begin position="243"/>
        <end position="281"/>
    </location>
</feature>
<dbReference type="GeneID" id="94423969"/>
<feature type="compositionally biased region" description="Low complexity" evidence="1">
    <location>
        <begin position="72"/>
        <end position="89"/>
    </location>
</feature>
<reference evidence="2 3" key="1">
    <citation type="journal article" date="2017" name="Int. J. Parasitol.">
        <title>The genome of the protozoan parasite Cystoisospora suis and a reverse vaccinology approach to identify vaccine candidates.</title>
        <authorList>
            <person name="Palmieri N."/>
            <person name="Shrestha A."/>
            <person name="Ruttkowski B."/>
            <person name="Beck T."/>
            <person name="Vogl C."/>
            <person name="Tomley F."/>
            <person name="Blake D.P."/>
            <person name="Joachim A."/>
        </authorList>
    </citation>
    <scope>NUCLEOTIDE SEQUENCE [LARGE SCALE GENOMIC DNA]</scope>
    <source>
        <strain evidence="2 3">Wien I</strain>
    </source>
</reference>
<feature type="compositionally biased region" description="Low complexity" evidence="1">
    <location>
        <begin position="96"/>
        <end position="114"/>
    </location>
</feature>
<evidence type="ECO:0000313" key="3">
    <source>
        <dbReference type="Proteomes" id="UP000221165"/>
    </source>
</evidence>
<proteinExistence type="predicted"/>
<sequence>MKSLLSGFSSSQPLPSSSSSLGEDVLSSSSSQTHPSSSFNPLRQLLRSSSSSSQPGSTFSSSPGGVYTPGISSSSRRLLSSHPTSTTGSLPPPPSSFFSSFSQPTPSFSSSSSFHRLPLLSSSQPSRGLLTCEVCGSSSRQFSIDDETGRYVCSECGAEQQGVCTLERDEEDACQDFFGASAVPGEGGGSTSQQNRFFFRASSASSGGSIGDVFRSLVSSQQPDKDSSSSSPLHYSSSQWIGGEERRREEEEKEGLQGDRDYQEESQIERRDGGRGRRREEEEQGDPYLRQLLQYAGKEGDEEEEEEEEEEERGLGGQGVYMAGGRRRDRRSEDLLSLYQQKNAVCYEREKLFQLCLEESRGSLGVLGEGGGCTHAGHTVGCMREEVLLSTWQALLISSTRSLAKSLSIPSDLLEREARKIWCMYLDFYTSNSLPLATFFCDPSIHSFKIP</sequence>
<organism evidence="2 3">
    <name type="scientific">Cystoisospora suis</name>
    <dbReference type="NCBI Taxonomy" id="483139"/>
    <lineage>
        <taxon>Eukaryota</taxon>
        <taxon>Sar</taxon>
        <taxon>Alveolata</taxon>
        <taxon>Apicomplexa</taxon>
        <taxon>Conoidasida</taxon>
        <taxon>Coccidia</taxon>
        <taxon>Eucoccidiorida</taxon>
        <taxon>Eimeriorina</taxon>
        <taxon>Sarcocystidae</taxon>
        <taxon>Cystoisospora</taxon>
    </lineage>
</organism>
<evidence type="ECO:0000313" key="2">
    <source>
        <dbReference type="EMBL" id="PHJ25618.1"/>
    </source>
</evidence>
<feature type="region of interest" description="Disordered" evidence="1">
    <location>
        <begin position="1"/>
        <end position="114"/>
    </location>
</feature>
<dbReference type="AlphaFoldDB" id="A0A2C6LF52"/>
<dbReference type="VEuPathDB" id="ToxoDB:CSUI_000524"/>
<feature type="compositionally biased region" description="Low complexity" evidence="1">
    <location>
        <begin position="1"/>
        <end position="38"/>
    </location>
</feature>
<comment type="caution">
    <text evidence="2">The sequence shown here is derived from an EMBL/GenBank/DDBJ whole genome shotgun (WGS) entry which is preliminary data.</text>
</comment>
<protein>
    <submittedName>
        <fullName evidence="2">Uncharacterized protein</fullName>
    </submittedName>
</protein>
<feature type="compositionally biased region" description="Low complexity" evidence="1">
    <location>
        <begin position="228"/>
        <end position="238"/>
    </location>
</feature>
<evidence type="ECO:0000256" key="1">
    <source>
        <dbReference type="SAM" id="MobiDB-lite"/>
    </source>
</evidence>
<keyword evidence="3" id="KW-1185">Reference proteome</keyword>
<dbReference type="OrthoDB" id="333514at2759"/>
<gene>
    <name evidence="2" type="ORF">CSUI_000524</name>
</gene>
<dbReference type="Proteomes" id="UP000221165">
    <property type="component" value="Unassembled WGS sequence"/>
</dbReference>
<feature type="compositionally biased region" description="Low complexity" evidence="1">
    <location>
        <begin position="48"/>
        <end position="62"/>
    </location>
</feature>
<dbReference type="RefSeq" id="XP_067927264.1">
    <property type="nucleotide sequence ID" value="XM_068060758.1"/>
</dbReference>